<dbReference type="EMBL" id="CP022316">
    <property type="protein sequence ID" value="ASK65950.1"/>
    <property type="molecule type" value="Genomic_DNA"/>
</dbReference>
<organism evidence="1 2">
    <name type="scientific">Brachybacterium avium</name>
    <dbReference type="NCBI Taxonomy" id="2017485"/>
    <lineage>
        <taxon>Bacteria</taxon>
        <taxon>Bacillati</taxon>
        <taxon>Actinomycetota</taxon>
        <taxon>Actinomycetes</taxon>
        <taxon>Micrococcales</taxon>
        <taxon>Dermabacteraceae</taxon>
        <taxon>Brachybacterium</taxon>
    </lineage>
</organism>
<gene>
    <name evidence="1" type="ORF">CFK39_09085</name>
</gene>
<accession>A0A220UD77</accession>
<dbReference type="KEGG" id="brv:CFK39_09085"/>
<protein>
    <submittedName>
        <fullName evidence="1">Uncharacterized protein</fullName>
    </submittedName>
</protein>
<sequence>MRCHVMQRDGGAGEEVTRGCGQWRDWATRASRRSERRDLVELRHSEWCMFMQVWRRSTRIRFV</sequence>
<keyword evidence="2" id="KW-1185">Reference proteome</keyword>
<dbReference type="Proteomes" id="UP000198398">
    <property type="component" value="Chromosome"/>
</dbReference>
<reference evidence="2" key="1">
    <citation type="submission" date="2017-07" db="EMBL/GenBank/DDBJ databases">
        <title>Brachybacterium sp. VR2415.</title>
        <authorList>
            <person name="Tak E.J."/>
            <person name="Bae J.-W."/>
        </authorList>
    </citation>
    <scope>NUCLEOTIDE SEQUENCE [LARGE SCALE GENOMIC DNA]</scope>
    <source>
        <strain evidence="2">VR2415</strain>
    </source>
</reference>
<evidence type="ECO:0000313" key="2">
    <source>
        <dbReference type="Proteomes" id="UP000198398"/>
    </source>
</evidence>
<evidence type="ECO:0000313" key="1">
    <source>
        <dbReference type="EMBL" id="ASK65950.1"/>
    </source>
</evidence>
<dbReference type="AlphaFoldDB" id="A0A220UD77"/>
<name>A0A220UD77_9MICO</name>
<proteinExistence type="predicted"/>